<reference evidence="1" key="1">
    <citation type="journal article" date="2014" name="Int. J. Syst. Evol. Microbiol.">
        <title>Complete genome sequence of Corynebacterium casei LMG S-19264T (=DSM 44701T), isolated from a smear-ripened cheese.</title>
        <authorList>
            <consortium name="US DOE Joint Genome Institute (JGI-PGF)"/>
            <person name="Walter F."/>
            <person name="Albersmeier A."/>
            <person name="Kalinowski J."/>
            <person name="Ruckert C."/>
        </authorList>
    </citation>
    <scope>NUCLEOTIDE SEQUENCE</scope>
    <source>
        <strain evidence="1">CGMCC 1.12921</strain>
    </source>
</reference>
<dbReference type="Gene3D" id="3.40.630.30">
    <property type="match status" value="1"/>
</dbReference>
<keyword evidence="2" id="KW-1185">Reference proteome</keyword>
<evidence type="ECO:0000313" key="2">
    <source>
        <dbReference type="Proteomes" id="UP000613582"/>
    </source>
</evidence>
<dbReference type="Proteomes" id="UP000613582">
    <property type="component" value="Unassembled WGS sequence"/>
</dbReference>
<dbReference type="InterPro" id="IPR027365">
    <property type="entry name" value="GNAT_acetyltra_YdfB-like"/>
</dbReference>
<dbReference type="EMBL" id="BMGH01000001">
    <property type="protein sequence ID" value="GGD10295.1"/>
    <property type="molecule type" value="Genomic_DNA"/>
</dbReference>
<dbReference type="AlphaFoldDB" id="A0A8J2V3A0"/>
<dbReference type="SUPFAM" id="SSF55729">
    <property type="entry name" value="Acyl-CoA N-acyltransferases (Nat)"/>
    <property type="match status" value="1"/>
</dbReference>
<organism evidence="1 2">
    <name type="scientific">Aquisalinus flavus</name>
    <dbReference type="NCBI Taxonomy" id="1526572"/>
    <lineage>
        <taxon>Bacteria</taxon>
        <taxon>Pseudomonadati</taxon>
        <taxon>Pseudomonadota</taxon>
        <taxon>Alphaproteobacteria</taxon>
        <taxon>Parvularculales</taxon>
        <taxon>Parvularculaceae</taxon>
        <taxon>Aquisalinus</taxon>
    </lineage>
</organism>
<dbReference type="InterPro" id="IPR016181">
    <property type="entry name" value="Acyl_CoA_acyltransferase"/>
</dbReference>
<proteinExistence type="predicted"/>
<comment type="caution">
    <text evidence="1">The sequence shown here is derived from an EMBL/GenBank/DDBJ whole genome shotgun (WGS) entry which is preliminary data.</text>
</comment>
<gene>
    <name evidence="1" type="ORF">GCM10011342_18990</name>
</gene>
<evidence type="ECO:0008006" key="3">
    <source>
        <dbReference type="Google" id="ProtNLM"/>
    </source>
</evidence>
<dbReference type="RefSeq" id="WP_188158649.1">
    <property type="nucleotide sequence ID" value="NZ_BMGH01000001.1"/>
</dbReference>
<protein>
    <recommendedName>
        <fullName evidence="3">N-acetyltransferase domain-containing protein</fullName>
    </recommendedName>
</protein>
<reference evidence="1" key="2">
    <citation type="submission" date="2020-09" db="EMBL/GenBank/DDBJ databases">
        <authorList>
            <person name="Sun Q."/>
            <person name="Zhou Y."/>
        </authorList>
    </citation>
    <scope>NUCLEOTIDE SEQUENCE</scope>
    <source>
        <strain evidence="1">CGMCC 1.12921</strain>
    </source>
</reference>
<name>A0A8J2V3A0_9PROT</name>
<evidence type="ECO:0000313" key="1">
    <source>
        <dbReference type="EMBL" id="GGD10295.1"/>
    </source>
</evidence>
<sequence>MKIDADAAALLAAIPDTPRHVEARSCLIAGTADLLYWQDQPFAYALINRNTGTLFVHGAPRDEVILEWAKDAAKLEMELVGDEAHAGALKALLPGWEYYPAILFRLAGAVAAPGEGETVWLSLNDIRTVKMPEVVRDEILVGAVDGRVACSLEKGRPVSFCYAGAITEALFDIGIDTLAGFRRKGHARRAAALMISDMSARGLAPVWGAVEENIASIRVAEKLGFEPVDSCNVFALPD</sequence>
<accession>A0A8J2V3A0</accession>
<dbReference type="Pfam" id="PF12746">
    <property type="entry name" value="GNAT_acetyltran"/>
    <property type="match status" value="1"/>
</dbReference>